<reference evidence="2 3" key="1">
    <citation type="journal article" date="2015" name="BMC Genomics">
        <title>Gene expression during zombie ant biting behavior reflects the complexity underlying fungal parasitic behavioral manipulation.</title>
        <authorList>
            <person name="de Bekker C."/>
            <person name="Ohm R.A."/>
            <person name="Loreto R.G."/>
            <person name="Sebastian A."/>
            <person name="Albert I."/>
            <person name="Merrow M."/>
            <person name="Brachmann A."/>
            <person name="Hughes D.P."/>
        </authorList>
    </citation>
    <scope>NUCLEOTIDE SEQUENCE [LARGE SCALE GENOMIC DNA]</scope>
    <source>
        <strain evidence="2 3">SC16a</strain>
    </source>
</reference>
<feature type="region of interest" description="Disordered" evidence="1">
    <location>
        <begin position="88"/>
        <end position="141"/>
    </location>
</feature>
<sequence>MFSTSPTETPRAVSSFASLVHLYLSLRSLPFIMRAALLWLALIGLAASVAEIQRRGPAKKYPTFQSTNNFQLFSEIWVGGLGHWKGNHYDPPPGGGTPWKASHWPGSVNDIPTRRQKNRAQPGTPGEPRGPRKKPGRTYQRCGRKRDICIPTTGLEMDRLAKAGLEAEFKTFTRNLYQLKAPRALDGKSMSRTDLRMRLTKLTQSKLGIKLRKFGGTSAAAKSIAAASIGVWIADMAEVFSSQESSTTDRIAAATSIVPGVGCVTRSMQMAQWNLEDVAADIFCGFGDLLEHTPLFPVGMATKTVSGLIYGNKQVDYWTAVHKRDDAWDSHYKNMFLPAIKSKIYQDKIQDLLSATVATQIYALADQAGRMYAAGVAAVENSNSVEELNLALGSTKDGWAKAWKTSCGEIKSLRAHACQEVSTNVTGWLRSQRKTYYRTFVVKLASSGLVDRRSEQGREVIRKLKQTRDTGDAREQYENVANAAYDACSRVLPSDKGLCRGRSDPPPLPAPFNLEDKMNELGLGETDANPEEIQVQVCGKDNLQGKCYKIDTLHGLCVKMPDDYRDSMASVELKTEGAHCTFHRDDDCGAFTPQPNLVQYPGMKHVEKNHFKSIACYYETMPMLSTLTMWPQNGLQGQPREVEITTGKCITLDKPATMASMRKSSITGPCSLYQSPTCEGQHMDVDRKKGPQARGGSASMPINSIKCDGWNFLEKNLEYSRRED</sequence>
<name>A0A2A9P4S9_OPHUN</name>
<reference evidence="2 3" key="2">
    <citation type="journal article" date="2017" name="Sci. Rep.">
        <title>Ant-infecting Ophiocordyceps genomes reveal a high diversity of potential behavioral manipulation genes and a possible major role for enterotoxins.</title>
        <authorList>
            <person name="de Bekker C."/>
            <person name="Ohm R.A."/>
            <person name="Evans H.C."/>
            <person name="Brachmann A."/>
            <person name="Hughes D.P."/>
        </authorList>
    </citation>
    <scope>NUCLEOTIDE SEQUENCE [LARGE SCALE GENOMIC DNA]</scope>
    <source>
        <strain evidence="2 3">SC16a</strain>
    </source>
</reference>
<gene>
    <name evidence="2" type="ORF">XA68_17468</name>
</gene>
<organism evidence="2 3">
    <name type="scientific">Ophiocordyceps unilateralis</name>
    <name type="common">Zombie-ant fungus</name>
    <name type="synonym">Torrubia unilateralis</name>
    <dbReference type="NCBI Taxonomy" id="268505"/>
    <lineage>
        <taxon>Eukaryota</taxon>
        <taxon>Fungi</taxon>
        <taxon>Dikarya</taxon>
        <taxon>Ascomycota</taxon>
        <taxon>Pezizomycotina</taxon>
        <taxon>Sordariomycetes</taxon>
        <taxon>Hypocreomycetidae</taxon>
        <taxon>Hypocreales</taxon>
        <taxon>Ophiocordycipitaceae</taxon>
        <taxon>Ophiocordyceps</taxon>
    </lineage>
</organism>
<evidence type="ECO:0000313" key="2">
    <source>
        <dbReference type="EMBL" id="PFH55880.1"/>
    </source>
</evidence>
<dbReference type="Pfam" id="PF02764">
    <property type="entry name" value="Diphtheria_T"/>
    <property type="match status" value="1"/>
</dbReference>
<proteinExistence type="predicted"/>
<accession>A0A2A9P4S9</accession>
<dbReference type="EMBL" id="LAZP02000731">
    <property type="protein sequence ID" value="PFH55880.1"/>
    <property type="molecule type" value="Genomic_DNA"/>
</dbReference>
<protein>
    <submittedName>
        <fullName evidence="2">Uncharacterized protein</fullName>
    </submittedName>
</protein>
<evidence type="ECO:0000313" key="3">
    <source>
        <dbReference type="Proteomes" id="UP000037136"/>
    </source>
</evidence>
<dbReference type="Proteomes" id="UP000037136">
    <property type="component" value="Unassembled WGS sequence"/>
</dbReference>
<dbReference type="Gene3D" id="1.10.490.40">
    <property type="entry name" value="Diphtheria toxin, translocation domain"/>
    <property type="match status" value="1"/>
</dbReference>
<dbReference type="AlphaFoldDB" id="A0A2A9P4S9"/>
<evidence type="ECO:0000256" key="1">
    <source>
        <dbReference type="SAM" id="MobiDB-lite"/>
    </source>
</evidence>
<keyword evidence="3" id="KW-1185">Reference proteome</keyword>
<comment type="caution">
    <text evidence="2">The sequence shown here is derived from an EMBL/GenBank/DDBJ whole genome shotgun (WGS) entry which is preliminary data.</text>
</comment>